<dbReference type="AlphaFoldDB" id="A0A951U4G1"/>
<dbReference type="Pfam" id="PF00581">
    <property type="entry name" value="Rhodanese"/>
    <property type="match status" value="1"/>
</dbReference>
<comment type="caution">
    <text evidence="2">The sequence shown here is derived from an EMBL/GenBank/DDBJ whole genome shotgun (WGS) entry which is preliminary data.</text>
</comment>
<reference evidence="2" key="2">
    <citation type="journal article" date="2022" name="Microbiol. Resour. Announc.">
        <title>Metagenome Sequencing to Explore Phylogenomics of Terrestrial Cyanobacteria.</title>
        <authorList>
            <person name="Ward R.D."/>
            <person name="Stajich J.E."/>
            <person name="Johansen J.R."/>
            <person name="Huntemann M."/>
            <person name="Clum A."/>
            <person name="Foster B."/>
            <person name="Foster B."/>
            <person name="Roux S."/>
            <person name="Palaniappan K."/>
            <person name="Varghese N."/>
            <person name="Mukherjee S."/>
            <person name="Reddy T.B.K."/>
            <person name="Daum C."/>
            <person name="Copeland A."/>
            <person name="Chen I.A."/>
            <person name="Ivanova N.N."/>
            <person name="Kyrpides N.C."/>
            <person name="Shapiro N."/>
            <person name="Eloe-Fadrosh E.A."/>
            <person name="Pietrasiak N."/>
        </authorList>
    </citation>
    <scope>NUCLEOTIDE SEQUENCE</scope>
    <source>
        <strain evidence="2">GSE-TBD4-15B</strain>
    </source>
</reference>
<dbReference type="SMART" id="SM00450">
    <property type="entry name" value="RHOD"/>
    <property type="match status" value="1"/>
</dbReference>
<feature type="domain" description="Rhodanese" evidence="1">
    <location>
        <begin position="84"/>
        <end position="172"/>
    </location>
</feature>
<reference evidence="2" key="1">
    <citation type="submission" date="2021-05" db="EMBL/GenBank/DDBJ databases">
        <authorList>
            <person name="Pietrasiak N."/>
            <person name="Ward R."/>
            <person name="Stajich J.E."/>
            <person name="Kurbessoian T."/>
        </authorList>
    </citation>
    <scope>NUCLEOTIDE SEQUENCE</scope>
    <source>
        <strain evidence="2">GSE-TBD4-15B</strain>
    </source>
</reference>
<dbReference type="CDD" id="cd00158">
    <property type="entry name" value="RHOD"/>
    <property type="match status" value="1"/>
</dbReference>
<protein>
    <submittedName>
        <fullName evidence="2">Rhodanese-like domain-containing protein</fullName>
    </submittedName>
</protein>
<evidence type="ECO:0000259" key="1">
    <source>
        <dbReference type="PROSITE" id="PS50206"/>
    </source>
</evidence>
<dbReference type="PANTHER" id="PTHR43031">
    <property type="entry name" value="FAD-DEPENDENT OXIDOREDUCTASE"/>
    <property type="match status" value="1"/>
</dbReference>
<sequence length="176" mass="19152">MLFKKSIQTILLGFALWVCLLFGGGQNPIMAANLPSSAIMTDTEALSDTQGFPRLESAVDQYLMSMPSGYYTISNVEALKSLMATRQPLLVDVRSPSEYQSGHIPDAINIPLQQIARHLNQIPTDRPVVLYCSTGYRSAMGVMTLHLLGYDNVQGFPPSFAGWKAAGEAISSLSTH</sequence>
<name>A0A951U4G1_9CYAN</name>
<dbReference type="InterPro" id="IPR001763">
    <property type="entry name" value="Rhodanese-like_dom"/>
</dbReference>
<gene>
    <name evidence="2" type="ORF">KME07_09815</name>
</gene>
<dbReference type="InterPro" id="IPR050229">
    <property type="entry name" value="GlpE_sulfurtransferase"/>
</dbReference>
<organism evidence="2 3">
    <name type="scientific">Pegethrix bostrychoides GSE-TBD4-15B</name>
    <dbReference type="NCBI Taxonomy" id="2839662"/>
    <lineage>
        <taxon>Bacteria</taxon>
        <taxon>Bacillati</taxon>
        <taxon>Cyanobacteriota</taxon>
        <taxon>Cyanophyceae</taxon>
        <taxon>Oculatellales</taxon>
        <taxon>Oculatellaceae</taxon>
        <taxon>Pegethrix</taxon>
    </lineage>
</organism>
<dbReference type="SUPFAM" id="SSF52821">
    <property type="entry name" value="Rhodanese/Cell cycle control phosphatase"/>
    <property type="match status" value="1"/>
</dbReference>
<dbReference type="PROSITE" id="PS50206">
    <property type="entry name" value="RHODANESE_3"/>
    <property type="match status" value="1"/>
</dbReference>
<dbReference type="EMBL" id="JAHHHV010000062">
    <property type="protein sequence ID" value="MBW4465719.1"/>
    <property type="molecule type" value="Genomic_DNA"/>
</dbReference>
<accession>A0A951U4G1</accession>
<dbReference type="PANTHER" id="PTHR43031:SF16">
    <property type="entry name" value="OXIDOREDUCTASE"/>
    <property type="match status" value="1"/>
</dbReference>
<proteinExistence type="predicted"/>
<evidence type="ECO:0000313" key="2">
    <source>
        <dbReference type="EMBL" id="MBW4465719.1"/>
    </source>
</evidence>
<evidence type="ECO:0000313" key="3">
    <source>
        <dbReference type="Proteomes" id="UP000707356"/>
    </source>
</evidence>
<dbReference type="Proteomes" id="UP000707356">
    <property type="component" value="Unassembled WGS sequence"/>
</dbReference>
<dbReference type="Gene3D" id="3.40.250.10">
    <property type="entry name" value="Rhodanese-like domain"/>
    <property type="match status" value="1"/>
</dbReference>
<dbReference type="InterPro" id="IPR036873">
    <property type="entry name" value="Rhodanese-like_dom_sf"/>
</dbReference>